<organism evidence="2 3">
    <name type="scientific">Coemansia pectinata</name>
    <dbReference type="NCBI Taxonomy" id="1052879"/>
    <lineage>
        <taxon>Eukaryota</taxon>
        <taxon>Fungi</taxon>
        <taxon>Fungi incertae sedis</taxon>
        <taxon>Zoopagomycota</taxon>
        <taxon>Kickxellomycotina</taxon>
        <taxon>Kickxellomycetes</taxon>
        <taxon>Kickxellales</taxon>
        <taxon>Kickxellaceae</taxon>
        <taxon>Coemansia</taxon>
    </lineage>
</organism>
<dbReference type="AlphaFoldDB" id="A0A9W8H2S0"/>
<evidence type="ECO:0000256" key="1">
    <source>
        <dbReference type="SAM" id="MobiDB-lite"/>
    </source>
</evidence>
<name>A0A9W8H2S0_9FUNG</name>
<evidence type="ECO:0000313" key="2">
    <source>
        <dbReference type="EMBL" id="KAJ2754719.1"/>
    </source>
</evidence>
<proteinExistence type="predicted"/>
<comment type="caution">
    <text evidence="2">The sequence shown here is derived from an EMBL/GenBank/DDBJ whole genome shotgun (WGS) entry which is preliminary data.</text>
</comment>
<gene>
    <name evidence="2" type="ORF">GGI19_002191</name>
</gene>
<evidence type="ECO:0000313" key="3">
    <source>
        <dbReference type="Proteomes" id="UP001140011"/>
    </source>
</evidence>
<reference evidence="2" key="1">
    <citation type="submission" date="2022-07" db="EMBL/GenBank/DDBJ databases">
        <title>Phylogenomic reconstructions and comparative analyses of Kickxellomycotina fungi.</title>
        <authorList>
            <person name="Reynolds N.K."/>
            <person name="Stajich J.E."/>
            <person name="Barry K."/>
            <person name="Grigoriev I.V."/>
            <person name="Crous P."/>
            <person name="Smith M.E."/>
        </authorList>
    </citation>
    <scope>NUCLEOTIDE SEQUENCE</scope>
    <source>
        <strain evidence="2">BCRC 34297</strain>
    </source>
</reference>
<accession>A0A9W8H2S0</accession>
<dbReference type="OrthoDB" id="5550777at2759"/>
<dbReference type="EMBL" id="JANBUH010000099">
    <property type="protein sequence ID" value="KAJ2754719.1"/>
    <property type="molecule type" value="Genomic_DNA"/>
</dbReference>
<feature type="region of interest" description="Disordered" evidence="1">
    <location>
        <begin position="1"/>
        <end position="35"/>
    </location>
</feature>
<keyword evidence="3" id="KW-1185">Reference proteome</keyword>
<feature type="compositionally biased region" description="Acidic residues" evidence="1">
    <location>
        <begin position="18"/>
        <end position="32"/>
    </location>
</feature>
<dbReference type="Proteomes" id="UP001140011">
    <property type="component" value="Unassembled WGS sequence"/>
</dbReference>
<protein>
    <submittedName>
        <fullName evidence="2">Uncharacterized protein</fullName>
    </submittedName>
</protein>
<sequence>MPNVSEIRVHVDDGSATESDDESDGDGDDKNDDDGTSRRIFEHFGNLVTQLFQLADRVWYDYGFSLLPTVLRAHEIHNLAHIEFHSFDRGLTRLVRQNAPTLQSLKINLHEHCNMSDYVADDKGVFVQYPCLHRLDIDYRRWVRQKQQAFSGAVPFPNLRRLLINGHYPFDDDTLFRGNEATLEHLDLTVEPNTLTLFRDQNVLTPTRHSNLRFVKIFAINFETDDDKAALVANTEYLLGVGRGASERGAIYMPSGREILRALTSDSSHACIQALDIRSTKLGLFEMLTVIKALPLLSDLHSMCDGPSQMPYGNTQDSLPAYIRAMYAPMGQRFRCWHSAHYGWEDDHVAAECALLLALACPNLDYVATLSSELGRFMDAMEQAIALARFQPYAPRLHRLLIAPSQTLASKYYYPYVLRSLTGGRGK</sequence>